<dbReference type="RefSeq" id="WP_160499236.1">
    <property type="nucleotide sequence ID" value="NZ_WUBI01000003.1"/>
</dbReference>
<accession>A0A7X3ILK3</accession>
<dbReference type="Proteomes" id="UP000460318">
    <property type="component" value="Unassembled WGS sequence"/>
</dbReference>
<keyword evidence="3" id="KW-1185">Reference proteome</keyword>
<keyword evidence="1" id="KW-0812">Transmembrane</keyword>
<name>A0A7X3ILK3_9BACL</name>
<keyword evidence="1" id="KW-1133">Transmembrane helix</keyword>
<organism evidence="2 3">
    <name type="scientific">Paenibacillus dendrobii</name>
    <dbReference type="NCBI Taxonomy" id="2691084"/>
    <lineage>
        <taxon>Bacteria</taxon>
        <taxon>Bacillati</taxon>
        <taxon>Bacillota</taxon>
        <taxon>Bacilli</taxon>
        <taxon>Bacillales</taxon>
        <taxon>Paenibacillaceae</taxon>
        <taxon>Paenibacillus</taxon>
    </lineage>
</organism>
<feature type="transmembrane region" description="Helical" evidence="1">
    <location>
        <begin position="20"/>
        <end position="41"/>
    </location>
</feature>
<reference evidence="2 3" key="1">
    <citation type="submission" date="2019-12" db="EMBL/GenBank/DDBJ databases">
        <title>Paenibacillus sp. nov., an endophytic bacterium isolated from the stem of Dendrobium.</title>
        <authorList>
            <person name="Zhao R."/>
        </authorList>
    </citation>
    <scope>NUCLEOTIDE SEQUENCE [LARGE SCALE GENOMIC DNA]</scope>
    <source>
        <strain evidence="2 3">HJL G12</strain>
    </source>
</reference>
<feature type="transmembrane region" description="Helical" evidence="1">
    <location>
        <begin position="94"/>
        <end position="127"/>
    </location>
</feature>
<sequence>MQQFSVVLQETRKWFQSFRLYGVLAPFELHLLFGALGIQFLHKLLIAILPISSYHALSVIFVTIPLLVIAHYAFWIGAWLTLVSSNVKYLPYALWINAFIILFPFTSIGLSGLVKVLVYVGMGYVLFRYTASKYANISSSGRETHKL</sequence>
<evidence type="ECO:0000256" key="1">
    <source>
        <dbReference type="SAM" id="Phobius"/>
    </source>
</evidence>
<proteinExistence type="predicted"/>
<protein>
    <submittedName>
        <fullName evidence="2">Uncharacterized protein</fullName>
    </submittedName>
</protein>
<keyword evidence="1" id="KW-0472">Membrane</keyword>
<evidence type="ECO:0000313" key="3">
    <source>
        <dbReference type="Proteomes" id="UP000460318"/>
    </source>
</evidence>
<comment type="caution">
    <text evidence="2">The sequence shown here is derived from an EMBL/GenBank/DDBJ whole genome shotgun (WGS) entry which is preliminary data.</text>
</comment>
<gene>
    <name evidence="2" type="ORF">GRF59_18625</name>
</gene>
<feature type="transmembrane region" description="Helical" evidence="1">
    <location>
        <begin position="53"/>
        <end position="74"/>
    </location>
</feature>
<evidence type="ECO:0000313" key="2">
    <source>
        <dbReference type="EMBL" id="MWV45631.1"/>
    </source>
</evidence>
<dbReference type="AlphaFoldDB" id="A0A7X3ILK3"/>
<dbReference type="EMBL" id="WUBI01000003">
    <property type="protein sequence ID" value="MWV45631.1"/>
    <property type="molecule type" value="Genomic_DNA"/>
</dbReference>